<comment type="caution">
    <text evidence="1">The sequence shown here is derived from an EMBL/GenBank/DDBJ whole genome shotgun (WGS) entry which is preliminary data.</text>
</comment>
<proteinExistence type="predicted"/>
<accession>A0A1G2I212</accession>
<dbReference type="AlphaFoldDB" id="A0A1G2I212"/>
<sequence>MILFEFLHLAMAEKPPYLKGTIMDSFEKLARNAIQLSALLKNIKPGDGKKLKEVYDTFVGLGEEVRRLAHSGRLPALEGRLWVTLILTGELVGAMVMAISELHRNGMDDAEKIMAGKYDCLNNAVRVFGIVTETIVLYKEYDI</sequence>
<dbReference type="EMBL" id="MHOT01000018">
    <property type="protein sequence ID" value="OGZ68795.1"/>
    <property type="molecule type" value="Genomic_DNA"/>
</dbReference>
<organism evidence="1 2">
    <name type="scientific">Candidatus Staskawiczbacteria bacterium RIFCSPHIGHO2_02_FULL_42_22</name>
    <dbReference type="NCBI Taxonomy" id="1802207"/>
    <lineage>
        <taxon>Bacteria</taxon>
        <taxon>Candidatus Staskawicziibacteriota</taxon>
    </lineage>
</organism>
<dbReference type="Proteomes" id="UP000178820">
    <property type="component" value="Unassembled WGS sequence"/>
</dbReference>
<protein>
    <submittedName>
        <fullName evidence="1">Uncharacterized protein</fullName>
    </submittedName>
</protein>
<name>A0A1G2I212_9BACT</name>
<reference evidence="1 2" key="1">
    <citation type="journal article" date="2016" name="Nat. Commun.">
        <title>Thousands of microbial genomes shed light on interconnected biogeochemical processes in an aquifer system.</title>
        <authorList>
            <person name="Anantharaman K."/>
            <person name="Brown C.T."/>
            <person name="Hug L.A."/>
            <person name="Sharon I."/>
            <person name="Castelle C.J."/>
            <person name="Probst A.J."/>
            <person name="Thomas B.C."/>
            <person name="Singh A."/>
            <person name="Wilkins M.J."/>
            <person name="Karaoz U."/>
            <person name="Brodie E.L."/>
            <person name="Williams K.H."/>
            <person name="Hubbard S.S."/>
            <person name="Banfield J.F."/>
        </authorList>
    </citation>
    <scope>NUCLEOTIDE SEQUENCE [LARGE SCALE GENOMIC DNA]</scope>
</reference>
<evidence type="ECO:0000313" key="2">
    <source>
        <dbReference type="Proteomes" id="UP000178820"/>
    </source>
</evidence>
<gene>
    <name evidence="1" type="ORF">A3D44_02250</name>
</gene>
<evidence type="ECO:0000313" key="1">
    <source>
        <dbReference type="EMBL" id="OGZ68795.1"/>
    </source>
</evidence>